<dbReference type="Gene3D" id="1.10.238.10">
    <property type="entry name" value="EF-hand"/>
    <property type="match status" value="3"/>
</dbReference>
<comment type="caution">
    <text evidence="4">The sequence shown here is derived from an EMBL/GenBank/DDBJ whole genome shotgun (WGS) entry which is preliminary data.</text>
</comment>
<keyword evidence="1" id="KW-0677">Repeat</keyword>
<evidence type="ECO:0000259" key="3">
    <source>
        <dbReference type="PROSITE" id="PS50222"/>
    </source>
</evidence>
<feature type="domain" description="EF-hand" evidence="3">
    <location>
        <begin position="82"/>
        <end position="117"/>
    </location>
</feature>
<dbReference type="PROSITE" id="PS00018">
    <property type="entry name" value="EF_HAND_1"/>
    <property type="match status" value="4"/>
</dbReference>
<evidence type="ECO:0000256" key="2">
    <source>
        <dbReference type="ARBA" id="ARBA00022837"/>
    </source>
</evidence>
<sequence length="152" mass="17127">MSRATLPDETIAEFREAFSLFDKDKDGTISSHELGTVMRSLGQNPTEAELQDMINEVDIDRNGIIDFDEFLALMVKQSKEGDEEEEMRLAFEVFDKDGSGSISVAELKQVMESLGENLTTHEINEMIREADENNDGEISFAEFKKMMSGSMQ</sequence>
<dbReference type="OrthoDB" id="26525at2759"/>
<dbReference type="InterPro" id="IPR018247">
    <property type="entry name" value="EF_Hand_1_Ca_BS"/>
</dbReference>
<dbReference type="GO" id="GO:0005509">
    <property type="term" value="F:calcium ion binding"/>
    <property type="evidence" value="ECO:0007669"/>
    <property type="project" value="InterPro"/>
</dbReference>
<feature type="domain" description="EF-hand" evidence="3">
    <location>
        <begin position="118"/>
        <end position="152"/>
    </location>
</feature>
<dbReference type="InterPro" id="IPR050230">
    <property type="entry name" value="CALM/Myosin/TropC-like"/>
</dbReference>
<dbReference type="SUPFAM" id="SSF47473">
    <property type="entry name" value="EF-hand"/>
    <property type="match status" value="1"/>
</dbReference>
<proteinExistence type="predicted"/>
<keyword evidence="2" id="KW-0106">Calcium</keyword>
<dbReference type="Pfam" id="PF13499">
    <property type="entry name" value="EF-hand_7"/>
    <property type="match status" value="2"/>
</dbReference>
<dbReference type="Proteomes" id="UP000807353">
    <property type="component" value="Unassembled WGS sequence"/>
</dbReference>
<protein>
    <submittedName>
        <fullName evidence="4">Calmodulin-like protein</fullName>
    </submittedName>
</protein>
<organism evidence="4 5">
    <name type="scientific">Collybia nuda</name>
    <dbReference type="NCBI Taxonomy" id="64659"/>
    <lineage>
        <taxon>Eukaryota</taxon>
        <taxon>Fungi</taxon>
        <taxon>Dikarya</taxon>
        <taxon>Basidiomycota</taxon>
        <taxon>Agaricomycotina</taxon>
        <taxon>Agaricomycetes</taxon>
        <taxon>Agaricomycetidae</taxon>
        <taxon>Agaricales</taxon>
        <taxon>Tricholomatineae</taxon>
        <taxon>Clitocybaceae</taxon>
        <taxon>Collybia</taxon>
    </lineage>
</organism>
<dbReference type="EMBL" id="MU150244">
    <property type="protein sequence ID" value="KAF9465904.1"/>
    <property type="molecule type" value="Genomic_DNA"/>
</dbReference>
<dbReference type="PANTHER" id="PTHR23048:SF0">
    <property type="entry name" value="CALMODULIN LIKE 3"/>
    <property type="match status" value="1"/>
</dbReference>
<evidence type="ECO:0000313" key="5">
    <source>
        <dbReference type="Proteomes" id="UP000807353"/>
    </source>
</evidence>
<keyword evidence="5" id="KW-1185">Reference proteome</keyword>
<feature type="domain" description="EF-hand" evidence="3">
    <location>
        <begin position="45"/>
        <end position="80"/>
    </location>
</feature>
<gene>
    <name evidence="4" type="ORF">BDZ94DRAFT_274820</name>
</gene>
<dbReference type="CDD" id="cd00051">
    <property type="entry name" value="EFh"/>
    <property type="match status" value="1"/>
</dbReference>
<dbReference type="AlphaFoldDB" id="A0A9P5YAV5"/>
<reference evidence="4" key="1">
    <citation type="submission" date="2020-11" db="EMBL/GenBank/DDBJ databases">
        <authorList>
            <consortium name="DOE Joint Genome Institute"/>
            <person name="Ahrendt S."/>
            <person name="Riley R."/>
            <person name="Andreopoulos W."/>
            <person name="Labutti K."/>
            <person name="Pangilinan J."/>
            <person name="Ruiz-Duenas F.J."/>
            <person name="Barrasa J.M."/>
            <person name="Sanchez-Garcia M."/>
            <person name="Camarero S."/>
            <person name="Miyauchi S."/>
            <person name="Serrano A."/>
            <person name="Linde D."/>
            <person name="Babiker R."/>
            <person name="Drula E."/>
            <person name="Ayuso-Fernandez I."/>
            <person name="Pacheco R."/>
            <person name="Padilla G."/>
            <person name="Ferreira P."/>
            <person name="Barriuso J."/>
            <person name="Kellner H."/>
            <person name="Castanera R."/>
            <person name="Alfaro M."/>
            <person name="Ramirez L."/>
            <person name="Pisabarro A.G."/>
            <person name="Kuo A."/>
            <person name="Tritt A."/>
            <person name="Lipzen A."/>
            <person name="He G."/>
            <person name="Yan M."/>
            <person name="Ng V."/>
            <person name="Cullen D."/>
            <person name="Martin F."/>
            <person name="Rosso M.-N."/>
            <person name="Henrissat B."/>
            <person name="Hibbett D."/>
            <person name="Martinez A.T."/>
            <person name="Grigoriev I.V."/>
        </authorList>
    </citation>
    <scope>NUCLEOTIDE SEQUENCE</scope>
    <source>
        <strain evidence="4">CBS 247.69</strain>
    </source>
</reference>
<dbReference type="GO" id="GO:0016460">
    <property type="term" value="C:myosin II complex"/>
    <property type="evidence" value="ECO:0007669"/>
    <property type="project" value="TreeGrafter"/>
</dbReference>
<accession>A0A9P5YAV5</accession>
<evidence type="ECO:0000256" key="1">
    <source>
        <dbReference type="ARBA" id="ARBA00022737"/>
    </source>
</evidence>
<dbReference type="PROSITE" id="PS50222">
    <property type="entry name" value="EF_HAND_2"/>
    <property type="match status" value="4"/>
</dbReference>
<evidence type="ECO:0000313" key="4">
    <source>
        <dbReference type="EMBL" id="KAF9465904.1"/>
    </source>
</evidence>
<feature type="domain" description="EF-hand" evidence="3">
    <location>
        <begin position="9"/>
        <end position="44"/>
    </location>
</feature>
<dbReference type="SMART" id="SM00054">
    <property type="entry name" value="EFh"/>
    <property type="match status" value="4"/>
</dbReference>
<dbReference type="FunFam" id="1.10.238.10:FF:000527">
    <property type="entry name" value="Calmodulin-3"/>
    <property type="match status" value="1"/>
</dbReference>
<dbReference type="PANTHER" id="PTHR23048">
    <property type="entry name" value="MYOSIN LIGHT CHAIN 1, 3"/>
    <property type="match status" value="1"/>
</dbReference>
<dbReference type="InterPro" id="IPR002048">
    <property type="entry name" value="EF_hand_dom"/>
</dbReference>
<dbReference type="InterPro" id="IPR011992">
    <property type="entry name" value="EF-hand-dom_pair"/>
</dbReference>
<name>A0A9P5YAV5_9AGAR</name>